<accession>A6NVA1</accession>
<dbReference type="Proteomes" id="UP000003639">
    <property type="component" value="Unassembled WGS sequence"/>
</dbReference>
<gene>
    <name evidence="1" type="ORF">BACCAP_02136</name>
</gene>
<reference evidence="1 2" key="1">
    <citation type="submission" date="2007-04" db="EMBL/GenBank/DDBJ databases">
        <authorList>
            <person name="Fulton L."/>
            <person name="Clifton S."/>
            <person name="Fulton B."/>
            <person name="Xu J."/>
            <person name="Minx P."/>
            <person name="Pepin K.H."/>
            <person name="Johnson M."/>
            <person name="Thiruvilangam P."/>
            <person name="Bhonagiri V."/>
            <person name="Nash W.E."/>
            <person name="Mardis E.R."/>
            <person name="Wilson R.K."/>
        </authorList>
    </citation>
    <scope>NUCLEOTIDE SEQUENCE [LARGE SCALE GENOMIC DNA]</scope>
    <source>
        <strain evidence="1 2">ATCC 29799</strain>
    </source>
</reference>
<reference evidence="1 2" key="2">
    <citation type="submission" date="2007-06" db="EMBL/GenBank/DDBJ databases">
        <title>Draft genome sequence of Pseudoflavonifractor capillosus ATCC 29799.</title>
        <authorList>
            <person name="Sudarsanam P."/>
            <person name="Ley R."/>
            <person name="Guruge J."/>
            <person name="Turnbaugh P.J."/>
            <person name="Mahowald M."/>
            <person name="Liep D."/>
            <person name="Gordon J."/>
        </authorList>
    </citation>
    <scope>NUCLEOTIDE SEQUENCE [LARGE SCALE GENOMIC DNA]</scope>
    <source>
        <strain evidence="1 2">ATCC 29799</strain>
    </source>
</reference>
<dbReference type="AlphaFoldDB" id="A6NVA1"/>
<keyword evidence="2" id="KW-1185">Reference proteome</keyword>
<comment type="caution">
    <text evidence="1">The sequence shown here is derived from an EMBL/GenBank/DDBJ whole genome shotgun (WGS) entry which is preliminary data.</text>
</comment>
<evidence type="ECO:0000313" key="1">
    <source>
        <dbReference type="EMBL" id="EDM99870.1"/>
    </source>
</evidence>
<proteinExistence type="predicted"/>
<name>A6NVA1_9FIRM</name>
<evidence type="ECO:0000313" key="2">
    <source>
        <dbReference type="Proteomes" id="UP000003639"/>
    </source>
</evidence>
<organism evidence="1 2">
    <name type="scientific">Pseudoflavonifractor capillosus ATCC 29799</name>
    <dbReference type="NCBI Taxonomy" id="411467"/>
    <lineage>
        <taxon>Bacteria</taxon>
        <taxon>Bacillati</taxon>
        <taxon>Bacillota</taxon>
        <taxon>Clostridia</taxon>
        <taxon>Eubacteriales</taxon>
        <taxon>Oscillospiraceae</taxon>
        <taxon>Pseudoflavonifractor</taxon>
    </lineage>
</organism>
<sequence length="42" mass="4556">MSLLSVVGGWGGVLPPHFGQKKSRRPFFRFPARCAAVWAAGI</sequence>
<protein>
    <submittedName>
        <fullName evidence="1">Uncharacterized protein</fullName>
    </submittedName>
</protein>
<dbReference type="EMBL" id="AAXG02000013">
    <property type="protein sequence ID" value="EDM99870.1"/>
    <property type="molecule type" value="Genomic_DNA"/>
</dbReference>